<gene>
    <name evidence="1" type="ORF">ACFOHH_03100</name>
</gene>
<dbReference type="Proteomes" id="UP001595377">
    <property type="component" value="Unassembled WGS sequence"/>
</dbReference>
<proteinExistence type="predicted"/>
<dbReference type="RefSeq" id="WP_380702783.1">
    <property type="nucleotide sequence ID" value="NZ_JBHRSP010000004.1"/>
</dbReference>
<feature type="non-terminal residue" evidence="1">
    <location>
        <position position="66"/>
    </location>
</feature>
<organism evidence="1 2">
    <name type="scientific">Shinella pollutisoli</name>
    <dbReference type="NCBI Taxonomy" id="2250594"/>
    <lineage>
        <taxon>Bacteria</taxon>
        <taxon>Pseudomonadati</taxon>
        <taxon>Pseudomonadota</taxon>
        <taxon>Alphaproteobacteria</taxon>
        <taxon>Hyphomicrobiales</taxon>
        <taxon>Rhizobiaceae</taxon>
        <taxon>Shinella</taxon>
    </lineage>
</organism>
<protein>
    <submittedName>
        <fullName evidence="1">Uncharacterized protein</fullName>
    </submittedName>
</protein>
<dbReference type="EMBL" id="JBHRSP010000004">
    <property type="protein sequence ID" value="MFC3072086.1"/>
    <property type="molecule type" value="Genomic_DNA"/>
</dbReference>
<evidence type="ECO:0000313" key="2">
    <source>
        <dbReference type="Proteomes" id="UP001595377"/>
    </source>
</evidence>
<evidence type="ECO:0000313" key="1">
    <source>
        <dbReference type="EMBL" id="MFC3072086.1"/>
    </source>
</evidence>
<comment type="caution">
    <text evidence="1">The sequence shown here is derived from an EMBL/GenBank/DDBJ whole genome shotgun (WGS) entry which is preliminary data.</text>
</comment>
<reference evidence="2" key="1">
    <citation type="journal article" date="2019" name="Int. J. Syst. Evol. Microbiol.">
        <title>The Global Catalogue of Microorganisms (GCM) 10K type strain sequencing project: providing services to taxonomists for standard genome sequencing and annotation.</title>
        <authorList>
            <consortium name="The Broad Institute Genomics Platform"/>
            <consortium name="The Broad Institute Genome Sequencing Center for Infectious Disease"/>
            <person name="Wu L."/>
            <person name="Ma J."/>
        </authorList>
    </citation>
    <scope>NUCLEOTIDE SEQUENCE [LARGE SCALE GENOMIC DNA]</scope>
    <source>
        <strain evidence="2">KCTC 52677</strain>
    </source>
</reference>
<sequence length="66" mass="7468">MDFYAHSGRDRDKSDWQTLKEHLLAVARLAAEKARPFGLERAAFIAGLIHWKAGTSVTMFRPLVIV</sequence>
<keyword evidence="2" id="KW-1185">Reference proteome</keyword>
<name>A0ABV7DAX8_9HYPH</name>
<accession>A0ABV7DAX8</accession>